<dbReference type="PANTHER" id="PTHR38040:SF1">
    <property type="entry name" value="UBIQUINONE BIOSYNTHESIS ACCESSORY FACTOR UBIK"/>
    <property type="match status" value="1"/>
</dbReference>
<dbReference type="AlphaFoldDB" id="A0A170PM25"/>
<evidence type="ECO:0008006" key="2">
    <source>
        <dbReference type="Google" id="ProtNLM"/>
    </source>
</evidence>
<gene>
    <name evidence="1" type="ORF">MGWOODY_Tha1444</name>
</gene>
<evidence type="ECO:0000313" key="1">
    <source>
        <dbReference type="EMBL" id="CUS42162.1"/>
    </source>
</evidence>
<reference evidence="1" key="1">
    <citation type="submission" date="2015-10" db="EMBL/GenBank/DDBJ databases">
        <authorList>
            <person name="Gilbert D.G."/>
        </authorList>
    </citation>
    <scope>NUCLEOTIDE SEQUENCE</scope>
</reference>
<dbReference type="PANTHER" id="PTHR38040">
    <property type="entry name" value="UBIQUINONE BIOSYNTHESIS ACCESSORY FACTOR UBIK"/>
    <property type="match status" value="1"/>
</dbReference>
<protein>
    <recommendedName>
        <fullName evidence="2">Ubiquinone biosynthesis accessory factor UbiK</fullName>
    </recommendedName>
</protein>
<sequence length="81" mass="9004">MSPESIKNRIEQLLQQGPLAGLSGDIKLALQAQLQSLLTSANLVSREEFDIQTDVLRRTQVQLTELETRVTALEAERNNGD</sequence>
<organism evidence="1">
    <name type="scientific">hydrothermal vent metagenome</name>
    <dbReference type="NCBI Taxonomy" id="652676"/>
    <lineage>
        <taxon>unclassified sequences</taxon>
        <taxon>metagenomes</taxon>
        <taxon>ecological metagenomes</taxon>
    </lineage>
</organism>
<dbReference type="Pfam" id="PF04380">
    <property type="entry name" value="BMFP"/>
    <property type="match status" value="1"/>
</dbReference>
<dbReference type="InterPro" id="IPR007475">
    <property type="entry name" value="UbiK"/>
</dbReference>
<accession>A0A170PM25</accession>
<name>A0A170PM25_9ZZZZ</name>
<proteinExistence type="predicted"/>
<dbReference type="EMBL" id="CZQC01000061">
    <property type="protein sequence ID" value="CUS42162.1"/>
    <property type="molecule type" value="Genomic_DNA"/>
</dbReference>